<dbReference type="InterPro" id="IPR036388">
    <property type="entry name" value="WH-like_DNA-bd_sf"/>
</dbReference>
<keyword evidence="3" id="KW-1185">Reference proteome</keyword>
<evidence type="ECO:0000313" key="2">
    <source>
        <dbReference type="EMBL" id="MYZ47910.1"/>
    </source>
</evidence>
<dbReference type="InterPro" id="IPR050662">
    <property type="entry name" value="Sec-metab_biosynth-thioest"/>
</dbReference>
<dbReference type="SMART" id="SM00849">
    <property type="entry name" value="Lactamase_B"/>
    <property type="match status" value="1"/>
</dbReference>
<evidence type="ECO:0000313" key="3">
    <source>
        <dbReference type="Proteomes" id="UP000773614"/>
    </source>
</evidence>
<sequence length="304" mass="31665">MTLEFSRDFDPAYGRLVEIAPGIRRMTVANPSAFTFAGTNTYVVGEGRVAVIDPGPADPGHLHALRAALSGETITRILVTHTHRDHSPNAAALAAETGAASYGAGPHRPAPGAHPVGGSGRLDAAGDTAFVPTRPVGDGEIIEGEGFRLQAVATPGHADNHLAFALLGTDILFSGDHVMGWATTVVAPPDGSMRDYMASLDVLLARPESRYLPGHGGAVGNAHSHLRGLKAHRRMRERAILDRLAKGDETVPEIVAAIYRDVDPRLHGAAGLSTLAHLQDLVARGLVACGAAPDLAARYALAPG</sequence>
<dbReference type="Pfam" id="PF00753">
    <property type="entry name" value="Lactamase_B"/>
    <property type="match status" value="1"/>
</dbReference>
<dbReference type="PANTHER" id="PTHR23131">
    <property type="entry name" value="ENDORIBONUCLEASE LACTB2"/>
    <property type="match status" value="1"/>
</dbReference>
<dbReference type="InterPro" id="IPR036866">
    <property type="entry name" value="RibonucZ/Hydroxyglut_hydro"/>
</dbReference>
<protein>
    <submittedName>
        <fullName evidence="2">MBL fold metallo-hydrolase</fullName>
    </submittedName>
</protein>
<feature type="domain" description="Metallo-beta-lactamase" evidence="1">
    <location>
        <begin position="38"/>
        <end position="215"/>
    </location>
</feature>
<dbReference type="InterPro" id="IPR001279">
    <property type="entry name" value="Metallo-B-lactamas"/>
</dbReference>
<reference evidence="2" key="1">
    <citation type="submission" date="2019-03" db="EMBL/GenBank/DDBJ databases">
        <title>Afifella sp. nov., isolated from activated sludge.</title>
        <authorList>
            <person name="Li Q."/>
            <person name="Liu Y."/>
        </authorList>
    </citation>
    <scope>NUCLEOTIDE SEQUENCE</scope>
    <source>
        <strain evidence="2">L72</strain>
    </source>
</reference>
<organism evidence="2 3">
    <name type="scientific">Propylenella binzhouense</name>
    <dbReference type="NCBI Taxonomy" id="2555902"/>
    <lineage>
        <taxon>Bacteria</taxon>
        <taxon>Pseudomonadati</taxon>
        <taxon>Pseudomonadota</taxon>
        <taxon>Alphaproteobacteria</taxon>
        <taxon>Hyphomicrobiales</taxon>
        <taxon>Propylenellaceae</taxon>
        <taxon>Propylenella</taxon>
    </lineage>
</organism>
<dbReference type="Pfam" id="PF17778">
    <property type="entry name" value="WHD_BLACT"/>
    <property type="match status" value="1"/>
</dbReference>
<dbReference type="RefSeq" id="WP_161140261.1">
    <property type="nucleotide sequence ID" value="NZ_SPKJ01000024.1"/>
</dbReference>
<dbReference type="AlphaFoldDB" id="A0A964T3W1"/>
<name>A0A964T3W1_9HYPH</name>
<dbReference type="CDD" id="cd16278">
    <property type="entry name" value="metallo-hydrolase-like_MBL-fold"/>
    <property type="match status" value="1"/>
</dbReference>
<dbReference type="OrthoDB" id="9788263at2"/>
<comment type="caution">
    <text evidence="2">The sequence shown here is derived from an EMBL/GenBank/DDBJ whole genome shotgun (WGS) entry which is preliminary data.</text>
</comment>
<dbReference type="InterPro" id="IPR041516">
    <property type="entry name" value="LACTB2_WH"/>
</dbReference>
<gene>
    <name evidence="2" type="ORF">E4O86_09320</name>
</gene>
<dbReference type="Gene3D" id="1.10.10.10">
    <property type="entry name" value="Winged helix-like DNA-binding domain superfamily/Winged helix DNA-binding domain"/>
    <property type="match status" value="1"/>
</dbReference>
<dbReference type="SUPFAM" id="SSF56281">
    <property type="entry name" value="Metallo-hydrolase/oxidoreductase"/>
    <property type="match status" value="1"/>
</dbReference>
<accession>A0A964T3W1</accession>
<evidence type="ECO:0000259" key="1">
    <source>
        <dbReference type="SMART" id="SM00849"/>
    </source>
</evidence>
<dbReference type="Gene3D" id="3.60.15.10">
    <property type="entry name" value="Ribonuclease Z/Hydroxyacylglutathione hydrolase-like"/>
    <property type="match status" value="1"/>
</dbReference>
<dbReference type="Proteomes" id="UP000773614">
    <property type="component" value="Unassembled WGS sequence"/>
</dbReference>
<dbReference type="EMBL" id="SPKJ01000024">
    <property type="protein sequence ID" value="MYZ47910.1"/>
    <property type="molecule type" value="Genomic_DNA"/>
</dbReference>
<dbReference type="PANTHER" id="PTHR23131:SF0">
    <property type="entry name" value="ENDORIBONUCLEASE LACTB2"/>
    <property type="match status" value="1"/>
</dbReference>
<proteinExistence type="predicted"/>